<dbReference type="Pfam" id="PF13561">
    <property type="entry name" value="adh_short_C2"/>
    <property type="match status" value="1"/>
</dbReference>
<dbReference type="EC" id="1.1.1.100" evidence="2"/>
<dbReference type="STRING" id="221109.gene:10733858"/>
<dbReference type="eggNOG" id="COG1028">
    <property type="taxonomic scope" value="Bacteria"/>
</dbReference>
<accession>Q8EQS3</accession>
<dbReference type="PRINTS" id="PR00081">
    <property type="entry name" value="GDHRDH"/>
</dbReference>
<protein>
    <submittedName>
        <fullName evidence="2">3-oxoacyl-[acyl-carrier-protein] reductase</fullName>
        <ecNumber evidence="2">1.1.1.100</ecNumber>
    </submittedName>
</protein>
<dbReference type="Gene3D" id="3.40.50.720">
    <property type="entry name" value="NAD(P)-binding Rossmann-like Domain"/>
    <property type="match status" value="1"/>
</dbReference>
<organism evidence="2 3">
    <name type="scientific">Oceanobacillus iheyensis (strain DSM 14371 / CIP 107618 / JCM 11309 / KCTC 3954 / HTE831)</name>
    <dbReference type="NCBI Taxonomy" id="221109"/>
    <lineage>
        <taxon>Bacteria</taxon>
        <taxon>Bacillati</taxon>
        <taxon>Bacillota</taxon>
        <taxon>Bacilli</taxon>
        <taxon>Bacillales</taxon>
        <taxon>Bacillaceae</taxon>
        <taxon>Oceanobacillus</taxon>
    </lineage>
</organism>
<evidence type="ECO:0000313" key="3">
    <source>
        <dbReference type="Proteomes" id="UP000000822"/>
    </source>
</evidence>
<reference evidence="2 3" key="1">
    <citation type="journal article" date="2001" name="FEMS Microbiol. Lett.">
        <title>Oceanobacillus iheyensis gen. nov., sp. nov., a deep-sea extremely halotolerant and alkaliphilic species isolated from a depth of 1050 m on the Iheya Ridge.</title>
        <authorList>
            <person name="Lu J."/>
            <person name="Nogi Y."/>
            <person name="Takami H."/>
        </authorList>
    </citation>
    <scope>NUCLEOTIDE SEQUENCE [LARGE SCALE GENOMIC DNA]</scope>
    <source>
        <strain evidence="3">DSM 14371 / CIP 107618 / JCM 11309 / KCTC 3954 / HTE831</strain>
    </source>
</reference>
<dbReference type="PhylomeDB" id="Q8EQS3"/>
<dbReference type="GO" id="GO:0004316">
    <property type="term" value="F:3-oxoacyl-[acyl-carrier-protein] reductase (NADPH) activity"/>
    <property type="evidence" value="ECO:0007669"/>
    <property type="project" value="UniProtKB-EC"/>
</dbReference>
<reference evidence="2 3" key="2">
    <citation type="journal article" date="2002" name="Nucleic Acids Res.">
        <title>Genome sequence of Oceanobacillus iheyensis isolated from the Iheya Ridge and its unexpected adaptive capabilities to extreme environments.</title>
        <authorList>
            <person name="Takami H."/>
            <person name="Takaki Y."/>
            <person name="Uchiyama I."/>
        </authorList>
    </citation>
    <scope>NUCLEOTIDE SEQUENCE [LARGE SCALE GENOMIC DNA]</scope>
    <source>
        <strain evidence="3">DSM 14371 / CIP 107618 / JCM 11309 / KCTC 3954 / HTE831</strain>
    </source>
</reference>
<dbReference type="EMBL" id="BA000028">
    <property type="protein sequence ID" value="BAC13574.1"/>
    <property type="molecule type" value="Genomic_DNA"/>
</dbReference>
<sequence length="238" mass="26296">MRGNVLVIGASGEIGIAIARKLAKEGYSLLLHYHQNVEPILQLQLELDEDAILGFYQADLSTSNGIHHLIHQLDFDIDGIVFAGGNAHFDLFQDSLEEEMDDMLQLHIKAPWMITKHVLPNMIRKNKGHIVFITSIWGDRGASNEVMYSSVKGAQNSFVRALAKEVSLSGISVNGVSPGFIQTKMNAHLSAEEVHSIIDEIPLNRAGLPEEVANTVHFLMSDQSSYIRGEIIEVNGAW</sequence>
<gene>
    <name evidence="2" type="ordered locus">OB1618</name>
</gene>
<dbReference type="PANTHER" id="PTHR42879">
    <property type="entry name" value="3-OXOACYL-(ACYL-CARRIER-PROTEIN) REDUCTASE"/>
    <property type="match status" value="1"/>
</dbReference>
<dbReference type="HOGENOM" id="CLU_010194_1_3_9"/>
<dbReference type="CDD" id="cd05233">
    <property type="entry name" value="SDR_c"/>
    <property type="match status" value="1"/>
</dbReference>
<dbReference type="NCBIfam" id="NF047420">
    <property type="entry name" value="EF_P_mod_YmfI"/>
    <property type="match status" value="1"/>
</dbReference>
<dbReference type="InterPro" id="IPR050259">
    <property type="entry name" value="SDR"/>
</dbReference>
<dbReference type="RefSeq" id="WP_011066018.1">
    <property type="nucleotide sequence ID" value="NC_004193.1"/>
</dbReference>
<dbReference type="InterPro" id="IPR002347">
    <property type="entry name" value="SDR_fam"/>
</dbReference>
<dbReference type="AlphaFoldDB" id="Q8EQS3"/>
<keyword evidence="2" id="KW-0560">Oxidoreductase</keyword>
<keyword evidence="3" id="KW-1185">Reference proteome</keyword>
<evidence type="ECO:0000256" key="1">
    <source>
        <dbReference type="ARBA" id="ARBA00006484"/>
    </source>
</evidence>
<evidence type="ECO:0000313" key="2">
    <source>
        <dbReference type="EMBL" id="BAC13574.1"/>
    </source>
</evidence>
<dbReference type="SUPFAM" id="SSF51735">
    <property type="entry name" value="NAD(P)-binding Rossmann-fold domains"/>
    <property type="match status" value="1"/>
</dbReference>
<dbReference type="PANTHER" id="PTHR42879:SF2">
    <property type="entry name" value="3-OXOACYL-[ACYL-CARRIER-PROTEIN] REDUCTASE FABG"/>
    <property type="match status" value="1"/>
</dbReference>
<name>Q8EQS3_OCEIH</name>
<dbReference type="Proteomes" id="UP000000822">
    <property type="component" value="Chromosome"/>
</dbReference>
<dbReference type="InterPro" id="IPR036291">
    <property type="entry name" value="NAD(P)-bd_dom_sf"/>
</dbReference>
<dbReference type="OrthoDB" id="9803333at2"/>
<proteinExistence type="inferred from homology"/>
<comment type="similarity">
    <text evidence="1">Belongs to the short-chain dehydrogenases/reductases (SDR) family.</text>
</comment>
<dbReference type="KEGG" id="oih:OB1618"/>